<sequence length="62" mass="7687">MMTPDERDRAQLKRMEFFEQSENDRLMIQRYRENEWFYIDRLVDVARNIGRLDERLGDSDES</sequence>
<dbReference type="EMBL" id="JAENHO010000003">
    <property type="protein sequence ID" value="MBL7254760.1"/>
    <property type="molecule type" value="Genomic_DNA"/>
</dbReference>
<name>A0ABS1VKG8_9ACTN</name>
<gene>
    <name evidence="1" type="ORF">JKJ07_10595</name>
</gene>
<dbReference type="RefSeq" id="WP_202991276.1">
    <property type="nucleotide sequence ID" value="NZ_JAENHO010000003.1"/>
</dbReference>
<reference evidence="1 2" key="1">
    <citation type="submission" date="2021-01" db="EMBL/GenBank/DDBJ databases">
        <title>Actinoplanes sp. nov. LDG1-01 isolated from lichen.</title>
        <authorList>
            <person name="Saeng-In P."/>
            <person name="Phongsopitanun W."/>
            <person name="Kanchanasin P."/>
            <person name="Yuki M."/>
            <person name="Kudo T."/>
            <person name="Ohkuma M."/>
            <person name="Tanasupawat S."/>
        </authorList>
    </citation>
    <scope>NUCLEOTIDE SEQUENCE [LARGE SCALE GENOMIC DNA]</scope>
    <source>
        <strain evidence="1 2">LDG1-01</strain>
    </source>
</reference>
<keyword evidence="2" id="KW-1185">Reference proteome</keyword>
<organism evidence="1 2">
    <name type="scientific">Paractinoplanes lichenicola</name>
    <dbReference type="NCBI Taxonomy" id="2802976"/>
    <lineage>
        <taxon>Bacteria</taxon>
        <taxon>Bacillati</taxon>
        <taxon>Actinomycetota</taxon>
        <taxon>Actinomycetes</taxon>
        <taxon>Micromonosporales</taxon>
        <taxon>Micromonosporaceae</taxon>
        <taxon>Paractinoplanes</taxon>
    </lineage>
</organism>
<dbReference type="Proteomes" id="UP000598996">
    <property type="component" value="Unassembled WGS sequence"/>
</dbReference>
<evidence type="ECO:0000313" key="1">
    <source>
        <dbReference type="EMBL" id="MBL7254760.1"/>
    </source>
</evidence>
<proteinExistence type="predicted"/>
<evidence type="ECO:0000313" key="2">
    <source>
        <dbReference type="Proteomes" id="UP000598996"/>
    </source>
</evidence>
<accession>A0ABS1VKG8</accession>
<protein>
    <submittedName>
        <fullName evidence="1">Uncharacterized protein</fullName>
    </submittedName>
</protein>
<comment type="caution">
    <text evidence="1">The sequence shown here is derived from an EMBL/GenBank/DDBJ whole genome shotgun (WGS) entry which is preliminary data.</text>
</comment>